<dbReference type="InterPro" id="IPR050490">
    <property type="entry name" value="Bact_solute-bd_prot1"/>
</dbReference>
<evidence type="ECO:0000256" key="4">
    <source>
        <dbReference type="ARBA" id="ARBA00023139"/>
    </source>
</evidence>
<reference evidence="6 7" key="1">
    <citation type="journal article" date="2023" name="Genome Announc.">
        <title>Pan-Genome Analyses of the Genus Cohnella and Proposal of the Novel Species Cohnella silvisoli sp. nov., Isolated from Forest Soil.</title>
        <authorList>
            <person name="Wang C."/>
            <person name="Mao L."/>
            <person name="Bao G."/>
            <person name="Zhu H."/>
        </authorList>
    </citation>
    <scope>NUCLEOTIDE SEQUENCE [LARGE SCALE GENOMIC DNA]</scope>
    <source>
        <strain evidence="6 7">NL03-T5-1</strain>
    </source>
</reference>
<keyword evidence="5" id="KW-0449">Lipoprotein</keyword>
<keyword evidence="3" id="KW-0472">Membrane</keyword>
<keyword evidence="2" id="KW-0732">Signal</keyword>
<keyword evidence="7" id="KW-1185">Reference proteome</keyword>
<dbReference type="PANTHER" id="PTHR43649">
    <property type="entry name" value="ARABINOSE-BINDING PROTEIN-RELATED"/>
    <property type="match status" value="1"/>
</dbReference>
<evidence type="ECO:0000256" key="5">
    <source>
        <dbReference type="ARBA" id="ARBA00023288"/>
    </source>
</evidence>
<dbReference type="InterPro" id="IPR006059">
    <property type="entry name" value="SBP"/>
</dbReference>
<keyword evidence="1" id="KW-1003">Cell membrane</keyword>
<evidence type="ECO:0000256" key="1">
    <source>
        <dbReference type="ARBA" id="ARBA00022475"/>
    </source>
</evidence>
<gene>
    <name evidence="6" type="ORF">QJS35_25095</name>
</gene>
<dbReference type="EMBL" id="JASKHM010000016">
    <property type="protein sequence ID" value="MEQ4485669.1"/>
    <property type="molecule type" value="Genomic_DNA"/>
</dbReference>
<dbReference type="SUPFAM" id="SSF53850">
    <property type="entry name" value="Periplasmic binding protein-like II"/>
    <property type="match status" value="1"/>
</dbReference>
<dbReference type="Pfam" id="PF01547">
    <property type="entry name" value="SBP_bac_1"/>
    <property type="match status" value="1"/>
</dbReference>
<organism evidence="6 7">
    <name type="scientific">Cohnella silvisoli</name>
    <dbReference type="NCBI Taxonomy" id="2873699"/>
    <lineage>
        <taxon>Bacteria</taxon>
        <taxon>Bacillati</taxon>
        <taxon>Bacillota</taxon>
        <taxon>Bacilli</taxon>
        <taxon>Bacillales</taxon>
        <taxon>Paenibacillaceae</taxon>
        <taxon>Cohnella</taxon>
    </lineage>
</organism>
<evidence type="ECO:0000313" key="7">
    <source>
        <dbReference type="Proteomes" id="UP001493487"/>
    </source>
</evidence>
<protein>
    <submittedName>
        <fullName evidence="6">ABC transporter substrate-binding protein</fullName>
    </submittedName>
</protein>
<comment type="caution">
    <text evidence="6">The sequence shown here is derived from an EMBL/GenBank/DDBJ whole genome shotgun (WGS) entry which is preliminary data.</text>
</comment>
<dbReference type="Gene3D" id="3.40.190.10">
    <property type="entry name" value="Periplasmic binding protein-like II"/>
    <property type="match status" value="2"/>
</dbReference>
<evidence type="ECO:0000256" key="2">
    <source>
        <dbReference type="ARBA" id="ARBA00022729"/>
    </source>
</evidence>
<keyword evidence="4" id="KW-0564">Palmitate</keyword>
<dbReference type="RefSeq" id="WP_232187944.1">
    <property type="nucleotide sequence ID" value="NZ_JAIOAP010000015.1"/>
</dbReference>
<dbReference type="PANTHER" id="PTHR43649:SF33">
    <property type="entry name" value="POLYGALACTURONAN_RHAMNOGALACTURONAN-BINDING PROTEIN YTCQ"/>
    <property type="match status" value="1"/>
</dbReference>
<evidence type="ECO:0000313" key="6">
    <source>
        <dbReference type="EMBL" id="MEQ4485669.1"/>
    </source>
</evidence>
<sequence length="433" mass="48481">MRKSFVVLMLTGLIALISFNAWFFYSSSRDKEGTTLSAPVHLTLLANQSWIGRSFLQKAIFEYEQSTGVQVDIQAVPSNSAASLMKKKFAAGVLPDIVLSSGGAALDAFHPTNNFVNMDDEIWVKNLQPYVLPLVTNNFSVYGFPLWEGALSGIIYNKQIFAKYHLQVPQNEEQFFQVCETLRANGIIPVYMAFRDIWPIGLEYGLDTVVAQDDSRIVRLNRNQLTLPQIPEMLQLLNWYNRLAQSGDLGPSFETNNWDGQADALASGKYAMAIGTDTFLYNELQVNHPGASDDFGLMPFYFGFNERGSYARNDLVAMYVNQKSKYFKEAMDFVDMSANPEKINEIYDGVYTEPLFKTLRTNKLTPEYADVLATGQSDRIVPASANLIIGFSPIDLAVPLQEMMLGETTPEQTLQAIENIRYSTAQNQGTPGF</sequence>
<proteinExistence type="predicted"/>
<evidence type="ECO:0000256" key="3">
    <source>
        <dbReference type="ARBA" id="ARBA00023136"/>
    </source>
</evidence>
<name>A0ABV1KZY2_9BACL</name>
<dbReference type="Proteomes" id="UP001493487">
    <property type="component" value="Unassembled WGS sequence"/>
</dbReference>
<accession>A0ABV1KZY2</accession>